<dbReference type="Pfam" id="PF05257">
    <property type="entry name" value="CHAP"/>
    <property type="match status" value="1"/>
</dbReference>
<dbReference type="eggNOG" id="COG3187">
    <property type="taxonomic scope" value="Bacteria"/>
</dbReference>
<accession>B3EJW7</accession>
<dbReference type="PROSITE" id="PS50911">
    <property type="entry name" value="CHAP"/>
    <property type="match status" value="1"/>
</dbReference>
<gene>
    <name evidence="3" type="ordered locus">Cphamn1_0046</name>
</gene>
<dbReference type="InterPro" id="IPR038765">
    <property type="entry name" value="Papain-like_cys_pep_sf"/>
</dbReference>
<protein>
    <submittedName>
        <fullName evidence="3">CHAP domain containing protein</fullName>
    </submittedName>
</protein>
<evidence type="ECO:0000259" key="2">
    <source>
        <dbReference type="PROSITE" id="PS50911"/>
    </source>
</evidence>
<dbReference type="KEGG" id="cpb:Cphamn1_0046"/>
<proteinExistence type="predicted"/>
<dbReference type="eggNOG" id="COG3942">
    <property type="taxonomic scope" value="Bacteria"/>
</dbReference>
<feature type="transmembrane region" description="Helical" evidence="1">
    <location>
        <begin position="14"/>
        <end position="37"/>
    </location>
</feature>
<dbReference type="Gene3D" id="3.90.1720.10">
    <property type="entry name" value="endopeptidase domain like (from Nostoc punctiforme)"/>
    <property type="match status" value="1"/>
</dbReference>
<dbReference type="STRING" id="331678.Cphamn1_0046"/>
<organism evidence="3">
    <name type="scientific">Chlorobium phaeobacteroides (strain BS1)</name>
    <dbReference type="NCBI Taxonomy" id="331678"/>
    <lineage>
        <taxon>Bacteria</taxon>
        <taxon>Pseudomonadati</taxon>
        <taxon>Chlorobiota</taxon>
        <taxon>Chlorobiia</taxon>
        <taxon>Chlorobiales</taxon>
        <taxon>Chlorobiaceae</taxon>
        <taxon>Chlorobium/Pelodictyon group</taxon>
        <taxon>Chlorobium</taxon>
    </lineage>
</organism>
<dbReference type="EMBL" id="CP001101">
    <property type="protein sequence ID" value="ACE03035.1"/>
    <property type="molecule type" value="Genomic_DNA"/>
</dbReference>
<dbReference type="SUPFAM" id="SSF54001">
    <property type="entry name" value="Cysteine proteinases"/>
    <property type="match status" value="1"/>
</dbReference>
<dbReference type="AlphaFoldDB" id="B3EJW7"/>
<keyword evidence="1" id="KW-1133">Transmembrane helix</keyword>
<reference evidence="3" key="1">
    <citation type="submission" date="2008-06" db="EMBL/GenBank/DDBJ databases">
        <title>Complete sequence of Chlorobium phaeobacteroides BS1.</title>
        <authorList>
            <consortium name="US DOE Joint Genome Institute"/>
            <person name="Lucas S."/>
            <person name="Copeland A."/>
            <person name="Lapidus A."/>
            <person name="Glavina del Rio T."/>
            <person name="Dalin E."/>
            <person name="Tice H."/>
            <person name="Bruce D."/>
            <person name="Goodwin L."/>
            <person name="Pitluck S."/>
            <person name="Schmutz J."/>
            <person name="Larimer F."/>
            <person name="Land M."/>
            <person name="Hauser L."/>
            <person name="Kyrpides N."/>
            <person name="Ovchinnikova G."/>
            <person name="Li T."/>
            <person name="Liu Z."/>
            <person name="Zhao F."/>
            <person name="Overmann J."/>
            <person name="Bryant D.A."/>
            <person name="Richardson P."/>
        </authorList>
    </citation>
    <scope>NUCLEOTIDE SEQUENCE [LARGE SCALE GENOMIC DNA]</scope>
    <source>
        <strain evidence="3">BS1</strain>
    </source>
</reference>
<feature type="domain" description="Peptidase C51" evidence="2">
    <location>
        <begin position="24"/>
        <end position="157"/>
    </location>
</feature>
<dbReference type="OrthoDB" id="1391917at2"/>
<keyword evidence="1" id="KW-0812">Transmembrane</keyword>
<evidence type="ECO:0000313" key="3">
    <source>
        <dbReference type="EMBL" id="ACE03035.1"/>
    </source>
</evidence>
<keyword evidence="1" id="KW-0472">Membrane</keyword>
<name>B3EJW7_CHLPB</name>
<sequence length="332" mass="37370">MLYDFISLARNRPIYRYIFLIFSRSWVLVIPLGVLLYSAKANGFDKGYCTWYAAEQFNENSPAPGVNWRGHAGNWLVNADSSGWLISVDPYDAEAGSLIVWIDSNNNTGVQGYGHVAVVDSVDLEEKKISVSEMNWGPLDPNSSPQEAKTVNFDLVTTKLLSLNELNRAGRVSKYEFKGYIFPRLKNFRINDLLNAKYGEIVLVDGEYKKGDPWSDSNYINVWVHKNKQDDYFVAFGDLDGDGKRDAVVTTYENYGGSGSFLSINVFINKKGRPHFIGAVKLGQKSIKSLKVIGKMIRAVYLKHGPNDPMCCPTILEDKEYEVIGEKIISLY</sequence>
<dbReference type="InterPro" id="IPR007921">
    <property type="entry name" value="CHAP_dom"/>
</dbReference>
<evidence type="ECO:0000256" key="1">
    <source>
        <dbReference type="SAM" id="Phobius"/>
    </source>
</evidence>
<dbReference type="HOGENOM" id="CLU_836003_0_0_10"/>